<feature type="transmembrane region" description="Helical" evidence="1">
    <location>
        <begin position="36"/>
        <end position="53"/>
    </location>
</feature>
<protein>
    <submittedName>
        <fullName evidence="2">Uncharacterized protein</fullName>
    </submittedName>
</protein>
<organism evidence="2 3">
    <name type="scientific">Psilocybe cyanescens</name>
    <dbReference type="NCBI Taxonomy" id="93625"/>
    <lineage>
        <taxon>Eukaryota</taxon>
        <taxon>Fungi</taxon>
        <taxon>Dikarya</taxon>
        <taxon>Basidiomycota</taxon>
        <taxon>Agaricomycotina</taxon>
        <taxon>Agaricomycetes</taxon>
        <taxon>Agaricomycetidae</taxon>
        <taxon>Agaricales</taxon>
        <taxon>Agaricineae</taxon>
        <taxon>Strophariaceae</taxon>
        <taxon>Psilocybe</taxon>
    </lineage>
</organism>
<keyword evidence="3" id="KW-1185">Reference proteome</keyword>
<accession>A0A409WZR6</accession>
<dbReference type="Proteomes" id="UP000283269">
    <property type="component" value="Unassembled WGS sequence"/>
</dbReference>
<keyword evidence="1" id="KW-0812">Transmembrane</keyword>
<keyword evidence="1" id="KW-0472">Membrane</keyword>
<dbReference type="OrthoDB" id="2745105at2759"/>
<gene>
    <name evidence="2" type="ORF">CVT25_000570</name>
</gene>
<dbReference type="AlphaFoldDB" id="A0A409WZR6"/>
<comment type="caution">
    <text evidence="2">The sequence shown here is derived from an EMBL/GenBank/DDBJ whole genome shotgun (WGS) entry which is preliminary data.</text>
</comment>
<name>A0A409WZR6_PSICY</name>
<dbReference type="EMBL" id="NHYD01002942">
    <property type="protein sequence ID" value="PPQ84024.1"/>
    <property type="molecule type" value="Genomic_DNA"/>
</dbReference>
<proteinExistence type="predicted"/>
<evidence type="ECO:0000256" key="1">
    <source>
        <dbReference type="SAM" id="Phobius"/>
    </source>
</evidence>
<dbReference type="InParanoid" id="A0A409WZR6"/>
<feature type="transmembrane region" description="Helical" evidence="1">
    <location>
        <begin position="6"/>
        <end position="24"/>
    </location>
</feature>
<sequence length="67" mass="7406">MSVPPINLDTTLGAVFIGNIVAAIENTRDGRAFKQLNQVIITFLFITILSIVSRHNNFLLFVIVGTF</sequence>
<evidence type="ECO:0000313" key="2">
    <source>
        <dbReference type="EMBL" id="PPQ84024.1"/>
    </source>
</evidence>
<reference evidence="2 3" key="1">
    <citation type="journal article" date="2018" name="Evol. Lett.">
        <title>Horizontal gene cluster transfer increased hallucinogenic mushroom diversity.</title>
        <authorList>
            <person name="Reynolds H.T."/>
            <person name="Vijayakumar V."/>
            <person name="Gluck-Thaler E."/>
            <person name="Korotkin H.B."/>
            <person name="Matheny P.B."/>
            <person name="Slot J.C."/>
        </authorList>
    </citation>
    <scope>NUCLEOTIDE SEQUENCE [LARGE SCALE GENOMIC DNA]</scope>
    <source>
        <strain evidence="2 3">2631</strain>
    </source>
</reference>
<keyword evidence="1" id="KW-1133">Transmembrane helix</keyword>
<evidence type="ECO:0000313" key="3">
    <source>
        <dbReference type="Proteomes" id="UP000283269"/>
    </source>
</evidence>